<gene>
    <name evidence="4" type="ORF">GCM10011611_59380</name>
</gene>
<comment type="similarity">
    <text evidence="1 2">Belongs to the outer membrane factor (OMF) (TC 1.B.17) family.</text>
</comment>
<comment type="caution">
    <text evidence="4">The sequence shown here is derived from an EMBL/GenBank/DDBJ whole genome shotgun (WGS) entry which is preliminary data.</text>
</comment>
<feature type="region of interest" description="Disordered" evidence="3">
    <location>
        <begin position="489"/>
        <end position="515"/>
    </location>
</feature>
<name>A0A8J2YZ89_9PROT</name>
<keyword evidence="2" id="KW-0812">Transmembrane</keyword>
<dbReference type="Pfam" id="PF02321">
    <property type="entry name" value="OEP"/>
    <property type="match status" value="2"/>
</dbReference>
<keyword evidence="2" id="KW-1134">Transmembrane beta strand</keyword>
<dbReference type="SUPFAM" id="SSF56954">
    <property type="entry name" value="Outer membrane efflux proteins (OEP)"/>
    <property type="match status" value="1"/>
</dbReference>
<dbReference type="AlphaFoldDB" id="A0A8J2YZ89"/>
<dbReference type="GO" id="GO:0005886">
    <property type="term" value="C:plasma membrane"/>
    <property type="evidence" value="ECO:0007669"/>
    <property type="project" value="UniProtKB-SubCell"/>
</dbReference>
<evidence type="ECO:0000256" key="3">
    <source>
        <dbReference type="SAM" id="MobiDB-lite"/>
    </source>
</evidence>
<keyword evidence="2" id="KW-0732">Signal</keyword>
<reference evidence="4" key="2">
    <citation type="submission" date="2020-09" db="EMBL/GenBank/DDBJ databases">
        <authorList>
            <person name="Sun Q."/>
            <person name="Zhou Y."/>
        </authorList>
    </citation>
    <scope>NUCLEOTIDE SEQUENCE</scope>
    <source>
        <strain evidence="4">CGMCC 1.15725</strain>
    </source>
</reference>
<evidence type="ECO:0000256" key="1">
    <source>
        <dbReference type="ARBA" id="ARBA00007613"/>
    </source>
</evidence>
<evidence type="ECO:0008006" key="6">
    <source>
        <dbReference type="Google" id="ProtNLM"/>
    </source>
</evidence>
<feature type="chain" id="PRO_5035342823" description="Efflux transporter outer membrane subunit" evidence="2">
    <location>
        <begin position="27"/>
        <end position="515"/>
    </location>
</feature>
<dbReference type="GO" id="GO:0015562">
    <property type="term" value="F:efflux transmembrane transporter activity"/>
    <property type="evidence" value="ECO:0007669"/>
    <property type="project" value="InterPro"/>
</dbReference>
<evidence type="ECO:0000313" key="5">
    <source>
        <dbReference type="Proteomes" id="UP000646365"/>
    </source>
</evidence>
<dbReference type="InterPro" id="IPR010131">
    <property type="entry name" value="MdtP/NodT-like"/>
</dbReference>
<reference evidence="4" key="1">
    <citation type="journal article" date="2014" name="Int. J. Syst. Evol. Microbiol.">
        <title>Complete genome sequence of Corynebacterium casei LMG S-19264T (=DSM 44701T), isolated from a smear-ripened cheese.</title>
        <authorList>
            <consortium name="US DOE Joint Genome Institute (JGI-PGF)"/>
            <person name="Walter F."/>
            <person name="Albersmeier A."/>
            <person name="Kalinowski J."/>
            <person name="Ruckert C."/>
        </authorList>
    </citation>
    <scope>NUCLEOTIDE SEQUENCE</scope>
    <source>
        <strain evidence="4">CGMCC 1.15725</strain>
    </source>
</reference>
<keyword evidence="2" id="KW-0449">Lipoprotein</keyword>
<dbReference type="Proteomes" id="UP000646365">
    <property type="component" value="Unassembled WGS sequence"/>
</dbReference>
<keyword evidence="5" id="KW-1185">Reference proteome</keyword>
<evidence type="ECO:0000313" key="4">
    <source>
        <dbReference type="EMBL" id="GGF45078.1"/>
    </source>
</evidence>
<dbReference type="EMBL" id="BMJQ01000022">
    <property type="protein sequence ID" value="GGF45078.1"/>
    <property type="molecule type" value="Genomic_DNA"/>
</dbReference>
<organism evidence="4 5">
    <name type="scientific">Aliidongia dinghuensis</name>
    <dbReference type="NCBI Taxonomy" id="1867774"/>
    <lineage>
        <taxon>Bacteria</taxon>
        <taxon>Pseudomonadati</taxon>
        <taxon>Pseudomonadota</taxon>
        <taxon>Alphaproteobacteria</taxon>
        <taxon>Rhodospirillales</taxon>
        <taxon>Dongiaceae</taxon>
        <taxon>Aliidongia</taxon>
    </lineage>
</organism>
<proteinExistence type="inferred from homology"/>
<dbReference type="PROSITE" id="PS51257">
    <property type="entry name" value="PROKAR_LIPOPROTEIN"/>
    <property type="match status" value="1"/>
</dbReference>
<dbReference type="InterPro" id="IPR003423">
    <property type="entry name" value="OMP_efflux"/>
</dbReference>
<feature type="signal peptide" evidence="2">
    <location>
        <begin position="1"/>
        <end position="26"/>
    </location>
</feature>
<dbReference type="PANTHER" id="PTHR30203:SF33">
    <property type="entry name" value="BLR4455 PROTEIN"/>
    <property type="match status" value="1"/>
</dbReference>
<dbReference type="PANTHER" id="PTHR30203">
    <property type="entry name" value="OUTER MEMBRANE CATION EFFLUX PROTEIN"/>
    <property type="match status" value="1"/>
</dbReference>
<dbReference type="Gene3D" id="2.20.200.10">
    <property type="entry name" value="Outer membrane efflux proteins (OEP)"/>
    <property type="match status" value="1"/>
</dbReference>
<evidence type="ECO:0000256" key="2">
    <source>
        <dbReference type="RuleBase" id="RU362097"/>
    </source>
</evidence>
<keyword evidence="2" id="KW-0472">Membrane</keyword>
<sequence length="515" mass="54147">MRNAHRLLLAALLAAGAGCTVGPDFAPPKAPPADHYLPAEEAANGTATATPAIALGEKVTADWWTLFHSPRIDGLVKDAIAGSPTLEGARARLAAARETVATAAAALYPQVNFNAGVTREKLSTTTFGLSPSQFPLPPNFNVFQVGPSASYALDLFGGTRRQVEERSAEADYQQDLLDAAYVSLTGNTALEAIDLAEAAAQLRAIDDILDIDRQNLSLVRTERQAGSKPDTDVVSAESQLAADETLRPGPMQQSSVAKHALAVLLGRPPGSWAPPEIDLAALALPAQLPVSLPSELLHQRPDILAAEAELHAASAQIGVATAQVYPSITLSASAGVAGLDPGHLFNPAGLIWSLAAGLTQPVFDGGMREAERQAALAAFKASAADYRQTVLQAFGQVADVLQALDHDTQLLAAQQRALDLSSESVRLQRISYAGGGTGILDLLDAQRQYQQARLGYVRAGAQRYRDAIQLLAAMGGGWWDAEIATAQTDGPQPLEKLGRPGRTRTDDNTVMSGAF</sequence>
<keyword evidence="2" id="KW-0564">Palmitate</keyword>
<protein>
    <recommendedName>
        <fullName evidence="6">Efflux transporter outer membrane subunit</fullName>
    </recommendedName>
</protein>
<dbReference type="Gene3D" id="1.20.1600.10">
    <property type="entry name" value="Outer membrane efflux proteins (OEP)"/>
    <property type="match status" value="1"/>
</dbReference>
<dbReference type="NCBIfam" id="TIGR01845">
    <property type="entry name" value="outer_NodT"/>
    <property type="match status" value="1"/>
</dbReference>
<accession>A0A8J2YZ89</accession>
<comment type="subcellular location">
    <subcellularLocation>
        <location evidence="2">Cell membrane</location>
        <topology evidence="2">Lipid-anchor</topology>
    </subcellularLocation>
</comment>